<proteinExistence type="predicted"/>
<dbReference type="RefSeq" id="WP_111726357.1">
    <property type="nucleotide sequence ID" value="NZ_CP065726.1"/>
</dbReference>
<evidence type="ECO:0000313" key="3">
    <source>
        <dbReference type="Proteomes" id="UP000594865"/>
    </source>
</evidence>
<dbReference type="Proteomes" id="UP000594865">
    <property type="component" value="Chromosome"/>
</dbReference>
<name>A0A7T3BML9_NEICI</name>
<sequence>MIELTLPENIKQQEPSALLYTLVSAYLEYTAQNGDETLSSLSDEQHTLTAYCYLDSQVEEGGFVQLIASGYGEYIFRNPLADSLRRWRIKITPKIIDKAKNLYEKHGSAIESLADEGRDIPSLRKLFPDFEEWDAEYYEAAEQDLPLVAEHIRSNWETFAHIGQV</sequence>
<evidence type="ECO:0000259" key="1">
    <source>
        <dbReference type="Pfam" id="PF14300"/>
    </source>
</evidence>
<dbReference type="Pfam" id="PF14300">
    <property type="entry name" value="DMP19"/>
    <property type="match status" value="1"/>
</dbReference>
<accession>A0A7T3BML9</accession>
<dbReference type="EMBL" id="CP065726">
    <property type="protein sequence ID" value="QPT37775.1"/>
    <property type="molecule type" value="Genomic_DNA"/>
</dbReference>
<reference evidence="2 3" key="1">
    <citation type="submission" date="2020-12" db="EMBL/GenBank/DDBJ databases">
        <title>FDA dAtabase for Regulatory Grade micrObial Sequences (FDA-ARGOS): Supporting development and validation of Infectious Disease Dx tests.</title>
        <authorList>
            <person name="Sproer C."/>
            <person name="Gronow S."/>
            <person name="Severitt S."/>
            <person name="Schroder I."/>
            <person name="Tallon L."/>
            <person name="Sadzewicz L."/>
            <person name="Zhao X."/>
            <person name="Boylan J."/>
            <person name="Ott S."/>
            <person name="Bowen H."/>
            <person name="Vavikolanu K."/>
            <person name="Mehta A."/>
            <person name="Aluvathingal J."/>
            <person name="Nadendla S."/>
            <person name="Lowell S."/>
            <person name="Myers T."/>
            <person name="Yan Y."/>
            <person name="Sichtig H."/>
        </authorList>
    </citation>
    <scope>NUCLEOTIDE SEQUENCE [LARGE SCALE GENOMIC DNA]</scope>
    <source>
        <strain evidence="2 3">FDAARGOS_871</strain>
    </source>
</reference>
<protein>
    <submittedName>
        <fullName evidence="2">DMP19 family protein</fullName>
    </submittedName>
</protein>
<dbReference type="InterPro" id="IPR025402">
    <property type="entry name" value="DMP19_C"/>
</dbReference>
<dbReference type="GeneID" id="84020566"/>
<gene>
    <name evidence="2" type="ORF">I6G28_07630</name>
</gene>
<keyword evidence="3" id="KW-1185">Reference proteome</keyword>
<organism evidence="2 3">
    <name type="scientific">Neisseria cinerea</name>
    <dbReference type="NCBI Taxonomy" id="483"/>
    <lineage>
        <taxon>Bacteria</taxon>
        <taxon>Pseudomonadati</taxon>
        <taxon>Pseudomonadota</taxon>
        <taxon>Betaproteobacteria</taxon>
        <taxon>Neisseriales</taxon>
        <taxon>Neisseriaceae</taxon>
        <taxon>Neisseria</taxon>
    </lineage>
</organism>
<dbReference type="AlphaFoldDB" id="A0A7T3BML9"/>
<dbReference type="Gene3D" id="1.20.1420.60">
    <property type="match status" value="1"/>
</dbReference>
<feature type="domain" description="DNA mimic protein DMP19 C-terminal" evidence="1">
    <location>
        <begin position="40"/>
        <end position="155"/>
    </location>
</feature>
<evidence type="ECO:0000313" key="2">
    <source>
        <dbReference type="EMBL" id="QPT37775.1"/>
    </source>
</evidence>